<organism evidence="2 3">
    <name type="scientific">Roseivivax jejudonensis</name>
    <dbReference type="NCBI Taxonomy" id="1529041"/>
    <lineage>
        <taxon>Bacteria</taxon>
        <taxon>Pseudomonadati</taxon>
        <taxon>Pseudomonadota</taxon>
        <taxon>Alphaproteobacteria</taxon>
        <taxon>Rhodobacterales</taxon>
        <taxon>Roseobacteraceae</taxon>
        <taxon>Roseivivax</taxon>
    </lineage>
</organism>
<keyword evidence="3" id="KW-1185">Reference proteome</keyword>
<feature type="coiled-coil region" evidence="1">
    <location>
        <begin position="10"/>
        <end position="37"/>
    </location>
</feature>
<evidence type="ECO:0000313" key="3">
    <source>
        <dbReference type="Proteomes" id="UP000193570"/>
    </source>
</evidence>
<gene>
    <name evidence="2" type="ORF">ROJ8625_00138</name>
</gene>
<accession>A0A1X6Y3K1</accession>
<evidence type="ECO:0000256" key="1">
    <source>
        <dbReference type="SAM" id="Coils"/>
    </source>
</evidence>
<proteinExistence type="predicted"/>
<evidence type="ECO:0000313" key="2">
    <source>
        <dbReference type="EMBL" id="SLN09979.1"/>
    </source>
</evidence>
<dbReference type="RefSeq" id="WP_085789927.1">
    <property type="nucleotide sequence ID" value="NZ_FWFK01000001.1"/>
</dbReference>
<sequence>MEENESEPRYAQLLARIERAEAAIKAKQEKIDAIARRLDGLGTDRYLAGSAQSGRIYPETTAAH</sequence>
<dbReference type="AlphaFoldDB" id="A0A1X6Y3K1"/>
<dbReference type="EMBL" id="FWFK01000001">
    <property type="protein sequence ID" value="SLN09979.1"/>
    <property type="molecule type" value="Genomic_DNA"/>
</dbReference>
<protein>
    <submittedName>
        <fullName evidence="2">Uncharacterized protein</fullName>
    </submittedName>
</protein>
<reference evidence="2 3" key="1">
    <citation type="submission" date="2017-03" db="EMBL/GenBank/DDBJ databases">
        <authorList>
            <person name="Afonso C.L."/>
            <person name="Miller P.J."/>
            <person name="Scott M.A."/>
            <person name="Spackman E."/>
            <person name="Goraichik I."/>
            <person name="Dimitrov K.M."/>
            <person name="Suarez D.L."/>
            <person name="Swayne D.E."/>
        </authorList>
    </citation>
    <scope>NUCLEOTIDE SEQUENCE [LARGE SCALE GENOMIC DNA]</scope>
    <source>
        <strain evidence="2 3">CECT 8625</strain>
    </source>
</reference>
<dbReference type="Proteomes" id="UP000193570">
    <property type="component" value="Unassembled WGS sequence"/>
</dbReference>
<name>A0A1X6Y3K1_9RHOB</name>
<keyword evidence="1" id="KW-0175">Coiled coil</keyword>